<evidence type="ECO:0008006" key="3">
    <source>
        <dbReference type="Google" id="ProtNLM"/>
    </source>
</evidence>
<reference evidence="1 2" key="1">
    <citation type="submission" date="2020-01" db="EMBL/GenBank/DDBJ databases">
        <title>Draft Genome Sequence of Vibrio sp. strain OCN044, Isolated from a Healthy Coral at Palmyra Atoll.</title>
        <authorList>
            <person name="Videau P."/>
            <person name="Loughran R."/>
            <person name="Esquivel A."/>
            <person name="Deadmond M."/>
            <person name="Paddock B.E."/>
            <person name="Saw J.H."/>
            <person name="Ushijima B."/>
        </authorList>
    </citation>
    <scope>NUCLEOTIDE SEQUENCE [LARGE SCALE GENOMIC DNA]</scope>
    <source>
        <strain evidence="1 2">OCN044</strain>
    </source>
</reference>
<organism evidence="1 2">
    <name type="scientific">Vibrio tetraodonis subsp. pristinus</name>
    <dbReference type="NCBI Taxonomy" id="2695891"/>
    <lineage>
        <taxon>Bacteria</taxon>
        <taxon>Pseudomonadati</taxon>
        <taxon>Pseudomonadota</taxon>
        <taxon>Gammaproteobacteria</taxon>
        <taxon>Vibrionales</taxon>
        <taxon>Vibrionaceae</taxon>
        <taxon>Vibrio</taxon>
    </lineage>
</organism>
<dbReference type="EMBL" id="WWEU01000001">
    <property type="protein sequence ID" value="MYM58051.1"/>
    <property type="molecule type" value="Genomic_DNA"/>
</dbReference>
<dbReference type="InterPro" id="IPR014988">
    <property type="entry name" value="Uncharacterised_YqcI/YcgG"/>
</dbReference>
<dbReference type="RefSeq" id="WP_160926581.1">
    <property type="nucleotide sequence ID" value="NZ_WWEU01000001.1"/>
</dbReference>
<gene>
    <name evidence="1" type="ORF">GTG28_02340</name>
</gene>
<comment type="caution">
    <text evidence="1">The sequence shown here is derived from an EMBL/GenBank/DDBJ whole genome shotgun (WGS) entry which is preliminary data.</text>
</comment>
<dbReference type="Pfam" id="PF08892">
    <property type="entry name" value="YqcI_YcgG"/>
    <property type="match status" value="1"/>
</dbReference>
<proteinExistence type="predicted"/>
<sequence length="237" mass="27801">MHNRDSELFRKQTHCIFAPQATFWKNKSEWNTGISIEENIRLLKSDIDKYVEHIIHSEKNNIEPIDSFVIEAPAEQYSKTMGDVAEWLYRILNTLSPESIDKLKALAPMEDGSYSDDGWEFRYGGVRFFVLTTTPLYEEWHSRYCGGDKQKSVIIHLQPMYSFDYNFNKSSIGCPVKIVKKIRSVFTRLGRDYENDFSHTVARGSSNRLHEAPKYLKPQRKGDPIIKWWVPRPFELK</sequence>
<protein>
    <recommendedName>
        <fullName evidence="3">YqcI/YcgG family protein</fullName>
    </recommendedName>
</protein>
<name>A0A6L8LPS9_9VIBR</name>
<evidence type="ECO:0000313" key="2">
    <source>
        <dbReference type="Proteomes" id="UP000478571"/>
    </source>
</evidence>
<dbReference type="AlphaFoldDB" id="A0A6L8LPS9"/>
<evidence type="ECO:0000313" key="1">
    <source>
        <dbReference type="EMBL" id="MYM58051.1"/>
    </source>
</evidence>
<keyword evidence="2" id="KW-1185">Reference proteome</keyword>
<dbReference type="Proteomes" id="UP000478571">
    <property type="component" value="Unassembled WGS sequence"/>
</dbReference>
<accession>A0A6L8LPS9</accession>